<evidence type="ECO:0000313" key="2">
    <source>
        <dbReference type="EnsemblMetazoa" id="PPA24626.1"/>
    </source>
</evidence>
<reference evidence="3" key="1">
    <citation type="journal article" date="2008" name="Nat. Genet.">
        <title>The Pristionchus pacificus genome provides a unique perspective on nematode lifestyle and parasitism.</title>
        <authorList>
            <person name="Dieterich C."/>
            <person name="Clifton S.W."/>
            <person name="Schuster L.N."/>
            <person name="Chinwalla A."/>
            <person name="Delehaunty K."/>
            <person name="Dinkelacker I."/>
            <person name="Fulton L."/>
            <person name="Fulton R."/>
            <person name="Godfrey J."/>
            <person name="Minx P."/>
            <person name="Mitreva M."/>
            <person name="Roeseler W."/>
            <person name="Tian H."/>
            <person name="Witte H."/>
            <person name="Yang S.P."/>
            <person name="Wilson R.K."/>
            <person name="Sommer R.J."/>
        </authorList>
    </citation>
    <scope>NUCLEOTIDE SEQUENCE [LARGE SCALE GENOMIC DNA]</scope>
    <source>
        <strain evidence="3">PS312</strain>
    </source>
</reference>
<accession>A0A454XRJ8</accession>
<dbReference type="EnsemblMetazoa" id="PPA24626.1">
    <property type="protein sequence ID" value="PPA24626.1"/>
    <property type="gene ID" value="WBGene00114180"/>
</dbReference>
<sequence length="543" mass="61297">MSVVLTSHKRHLSVPDSFKSCVASKNARTDGGRELETSLEYFTAKIKEVERKVVDATQIVDFLVTANDENLTDNHYLRTKTKKIRTAVVKCNFADSETLMASVAERCRNHKVEQIIVSSNATSVQDTLEEVKEKTRHTIIIIERLESMDVDLFNRLVALLHDDDTLDVSLLVCICTSRSAFVSHCSSDNLDRLYPKFIELPSPQNQFDEVAAVLTRNEDEKAPKLYLSGELLALLKKRFLHGDFSLSELKKTVRLSIVENFLKYDEYMEKEDDDFLERLPAYWEWFDAFADCLEAAYLEMNIKDPLPGRIDLHAELQRHPKTFWKEHKAVENFRTWLCEKTRTELCDIISNFAAVVKDVSPASSCKLLDRVESLRAEAAAAAAAPPTAPFTPGGGPAKVAKLTMTELLAANRAKQEASKVAGNRLRDAVGELMGMLRERLFAWSDYEDYLLMVPSGIEVPDISRSLMTRADRPLSHAYTALAGVDQFKAVPITRWGGVVAERMGNAEFYDCVAQMERMGVVKDASKQGKRAVMLQHRPMMNFN</sequence>
<keyword evidence="3" id="KW-1185">Reference proteome</keyword>
<evidence type="ECO:0000259" key="1">
    <source>
        <dbReference type="Pfam" id="PF07034"/>
    </source>
</evidence>
<dbReference type="OMA" id="YPATWRN"/>
<dbReference type="InterPro" id="IPR045667">
    <property type="entry name" value="ORC3_N"/>
</dbReference>
<feature type="domain" description="Origin recognition complex subunit 3 N-terminal" evidence="1">
    <location>
        <begin position="97"/>
        <end position="262"/>
    </location>
</feature>
<protein>
    <submittedName>
        <fullName evidence="2">Orc-3</fullName>
    </submittedName>
</protein>
<proteinExistence type="predicted"/>
<evidence type="ECO:0000313" key="3">
    <source>
        <dbReference type="Proteomes" id="UP000005239"/>
    </source>
</evidence>
<accession>A0A8R1YHR5</accession>
<dbReference type="Proteomes" id="UP000005239">
    <property type="component" value="Unassembled WGS sequence"/>
</dbReference>
<name>A0A454XRJ8_PRIPA</name>
<dbReference type="AlphaFoldDB" id="A0A454XRJ8"/>
<dbReference type="Pfam" id="PF07034">
    <property type="entry name" value="ORC3_N"/>
    <property type="match status" value="1"/>
</dbReference>
<organism evidence="2 3">
    <name type="scientific">Pristionchus pacificus</name>
    <name type="common">Parasitic nematode worm</name>
    <dbReference type="NCBI Taxonomy" id="54126"/>
    <lineage>
        <taxon>Eukaryota</taxon>
        <taxon>Metazoa</taxon>
        <taxon>Ecdysozoa</taxon>
        <taxon>Nematoda</taxon>
        <taxon>Chromadorea</taxon>
        <taxon>Rhabditida</taxon>
        <taxon>Rhabditina</taxon>
        <taxon>Diplogasteromorpha</taxon>
        <taxon>Diplogasteroidea</taxon>
        <taxon>Neodiplogasteridae</taxon>
        <taxon>Pristionchus</taxon>
    </lineage>
</organism>
<gene>
    <name evidence="2" type="primary">WBGene00114180</name>
</gene>
<reference evidence="2" key="2">
    <citation type="submission" date="2022-06" db="UniProtKB">
        <authorList>
            <consortium name="EnsemblMetazoa"/>
        </authorList>
    </citation>
    <scope>IDENTIFICATION</scope>
    <source>
        <strain evidence="2">PS312</strain>
    </source>
</reference>